<dbReference type="Proteomes" id="UP000236737">
    <property type="component" value="Unassembled WGS sequence"/>
</dbReference>
<evidence type="ECO:0008006" key="4">
    <source>
        <dbReference type="Google" id="ProtNLM"/>
    </source>
</evidence>
<feature type="chain" id="PRO_5009291208" description="Lipoprotein" evidence="1">
    <location>
        <begin position="23"/>
        <end position="396"/>
    </location>
</feature>
<name>A0A1H5Z388_9FLAO</name>
<evidence type="ECO:0000313" key="3">
    <source>
        <dbReference type="Proteomes" id="UP000236737"/>
    </source>
</evidence>
<feature type="signal peptide" evidence="1">
    <location>
        <begin position="1"/>
        <end position="22"/>
    </location>
</feature>
<dbReference type="EMBL" id="FNVP01000009">
    <property type="protein sequence ID" value="SEG30768.1"/>
    <property type="molecule type" value="Genomic_DNA"/>
</dbReference>
<dbReference type="AlphaFoldDB" id="A0A1H5Z388"/>
<accession>A0A1H5Z388</accession>
<reference evidence="3" key="1">
    <citation type="submission" date="2016-10" db="EMBL/GenBank/DDBJ databases">
        <authorList>
            <person name="Varghese N."/>
            <person name="Submissions S."/>
        </authorList>
    </citation>
    <scope>NUCLEOTIDE SEQUENCE [LARGE SCALE GENOMIC DNA]</scope>
    <source>
        <strain evidence="3">CGMCC 1.9230</strain>
    </source>
</reference>
<keyword evidence="1" id="KW-0732">Signal</keyword>
<evidence type="ECO:0000313" key="2">
    <source>
        <dbReference type="EMBL" id="SEG30768.1"/>
    </source>
</evidence>
<gene>
    <name evidence="2" type="ORF">SAMN04488130_10976</name>
</gene>
<sequence length="396" mass="46270">MLMKKIAFLLSLFILISSCGVKQTKNLLSSGNYDEAINNAVSNLRTNKDKKGRQDYVYLLEEAFVKVKERDLNTLNLLVKDANPAQLEKIYNTYLQLNDRQEKIKPLLPLRLIKEGRNAIFPFDNYDDQIIESKNALSGYFYTNAKKLMATSDKMNFRKAYDDLNYLNQINPNYKDVLRLMDDAKFKGSDYVSVYTKNETNMIIPIHLQNDLLDFSTLGLNDKWTVYHSNKQRGIDYDYGMMINFRQIYISPEQIKENEFVKERIIKDGVKKLIDANGKEVLDEKEKVVMVDNLKTVNALIYEFRQFKSCQITAKVDYLNFRNNQLLQSFPITSEFIFENIYSTYKGDRRASDDNYYSNFDKKAIAFPSNEQMVYDTGEDLKAKIKDVISRNPIRN</sequence>
<keyword evidence="3" id="KW-1185">Reference proteome</keyword>
<proteinExistence type="predicted"/>
<evidence type="ECO:0000256" key="1">
    <source>
        <dbReference type="SAM" id="SignalP"/>
    </source>
</evidence>
<dbReference type="PROSITE" id="PS51257">
    <property type="entry name" value="PROKAR_LIPOPROTEIN"/>
    <property type="match status" value="1"/>
</dbReference>
<protein>
    <recommendedName>
        <fullName evidence="4">Lipoprotein</fullName>
    </recommendedName>
</protein>
<organism evidence="2 3">
    <name type="scientific">Flavobacterium urumqiense</name>
    <dbReference type="NCBI Taxonomy" id="935224"/>
    <lineage>
        <taxon>Bacteria</taxon>
        <taxon>Pseudomonadati</taxon>
        <taxon>Bacteroidota</taxon>
        <taxon>Flavobacteriia</taxon>
        <taxon>Flavobacteriales</taxon>
        <taxon>Flavobacteriaceae</taxon>
        <taxon>Flavobacterium</taxon>
    </lineage>
</organism>